<dbReference type="InterPro" id="IPR019861">
    <property type="entry name" value="PorP/SprF_Bacteroidetes"/>
</dbReference>
<dbReference type="Pfam" id="PF11751">
    <property type="entry name" value="PorP_SprF"/>
    <property type="match status" value="1"/>
</dbReference>
<dbReference type="NCBIfam" id="TIGR03519">
    <property type="entry name" value="T9SS_PorP_fam"/>
    <property type="match status" value="1"/>
</dbReference>
<comment type="caution">
    <text evidence="2">The sequence shown here is derived from an EMBL/GenBank/DDBJ whole genome shotgun (WGS) entry which is preliminary data.</text>
</comment>
<protein>
    <submittedName>
        <fullName evidence="2">PorP/SprF family type IX secretion system membrane protein</fullName>
    </submittedName>
</protein>
<feature type="chain" id="PRO_5046322820" evidence="1">
    <location>
        <begin position="20"/>
        <end position="288"/>
    </location>
</feature>
<sequence>MRRIIFFILVTCTAKSSLAQLTPLKSQYFSNPYLVNPAMAGKEEEKTNIFINYSSQWNKIEGSPALMSLSANTALSEQVGVGINLISDKAGLLRRTQAMGSFAYKLPLGDEQGIRFGISLAWTREQLDLGEASGAGSEDPALSNFNNKRKSLIDGNFGIAYINNALEVQFSYLNLNQKRSNEFSTVDYSTFYSAASYEFNREESFSIKPLVAFRGIKGYKNQWDVASEFSFNQTLSLYTMYHSNQSFSGGAGYEYAESLKVSLMYNSEPSKVRGFTGGVIDLTVGYGF</sequence>
<evidence type="ECO:0000313" key="3">
    <source>
        <dbReference type="Proteomes" id="UP001597387"/>
    </source>
</evidence>
<dbReference type="Proteomes" id="UP001597387">
    <property type="component" value="Unassembled WGS sequence"/>
</dbReference>
<keyword evidence="3" id="KW-1185">Reference proteome</keyword>
<name>A0ABW4ZPC4_9SPHI</name>
<evidence type="ECO:0000313" key="2">
    <source>
        <dbReference type="EMBL" id="MFD2163641.1"/>
    </source>
</evidence>
<keyword evidence="1" id="KW-0732">Signal</keyword>
<evidence type="ECO:0000256" key="1">
    <source>
        <dbReference type="SAM" id="SignalP"/>
    </source>
</evidence>
<accession>A0ABW4ZPC4</accession>
<gene>
    <name evidence="2" type="ORF">ACFSJU_14620</name>
</gene>
<dbReference type="EMBL" id="JBHUHZ010000002">
    <property type="protein sequence ID" value="MFD2163641.1"/>
    <property type="molecule type" value="Genomic_DNA"/>
</dbReference>
<dbReference type="RefSeq" id="WP_255900540.1">
    <property type="nucleotide sequence ID" value="NZ_JAFMZO010000002.1"/>
</dbReference>
<proteinExistence type="predicted"/>
<feature type="signal peptide" evidence="1">
    <location>
        <begin position="1"/>
        <end position="19"/>
    </location>
</feature>
<reference evidence="3" key="1">
    <citation type="journal article" date="2019" name="Int. J. Syst. Evol. Microbiol.">
        <title>The Global Catalogue of Microorganisms (GCM) 10K type strain sequencing project: providing services to taxonomists for standard genome sequencing and annotation.</title>
        <authorList>
            <consortium name="The Broad Institute Genomics Platform"/>
            <consortium name="The Broad Institute Genome Sequencing Center for Infectious Disease"/>
            <person name="Wu L."/>
            <person name="Ma J."/>
        </authorList>
    </citation>
    <scope>NUCLEOTIDE SEQUENCE [LARGE SCALE GENOMIC DNA]</scope>
    <source>
        <strain evidence="3">KCTC 42217</strain>
    </source>
</reference>
<organism evidence="2 3">
    <name type="scientific">Paradesertivirga mongoliensis</name>
    <dbReference type="NCBI Taxonomy" id="2100740"/>
    <lineage>
        <taxon>Bacteria</taxon>
        <taxon>Pseudomonadati</taxon>
        <taxon>Bacteroidota</taxon>
        <taxon>Sphingobacteriia</taxon>
        <taxon>Sphingobacteriales</taxon>
        <taxon>Sphingobacteriaceae</taxon>
        <taxon>Paradesertivirga</taxon>
    </lineage>
</organism>